<dbReference type="InterPro" id="IPR018673">
    <property type="entry name" value="DUF2141"/>
</dbReference>
<evidence type="ECO:0000313" key="1">
    <source>
        <dbReference type="EMBL" id="PQB06241.1"/>
    </source>
</evidence>
<evidence type="ECO:0000313" key="2">
    <source>
        <dbReference type="Proteomes" id="UP000239522"/>
    </source>
</evidence>
<dbReference type="OrthoDB" id="9788332at2"/>
<protein>
    <recommendedName>
        <fullName evidence="3">DUF2141 domain-containing protein</fullName>
    </recommendedName>
</protein>
<reference evidence="1 2" key="1">
    <citation type="submission" date="2016-11" db="EMBL/GenBank/DDBJ databases">
        <title>Trade-off between light-utilization and light-protection in marine flavobacteria.</title>
        <authorList>
            <person name="Kumagai Y."/>
        </authorList>
    </citation>
    <scope>NUCLEOTIDE SEQUENCE [LARGE SCALE GENOMIC DNA]</scope>
    <source>
        <strain evidence="1 2">ATCC 700397</strain>
    </source>
</reference>
<accession>A0A2S7KUC5</accession>
<gene>
    <name evidence="1" type="ORF">BST83_02865</name>
</gene>
<organism evidence="1 2">
    <name type="scientific">Polaribacter filamentus</name>
    <dbReference type="NCBI Taxonomy" id="53483"/>
    <lineage>
        <taxon>Bacteria</taxon>
        <taxon>Pseudomonadati</taxon>
        <taxon>Bacteroidota</taxon>
        <taxon>Flavobacteriia</taxon>
        <taxon>Flavobacteriales</taxon>
        <taxon>Flavobacteriaceae</taxon>
    </lineage>
</organism>
<evidence type="ECO:0008006" key="3">
    <source>
        <dbReference type="Google" id="ProtNLM"/>
    </source>
</evidence>
<dbReference type="EMBL" id="MQUA01000013">
    <property type="protein sequence ID" value="PQB06241.1"/>
    <property type="molecule type" value="Genomic_DNA"/>
</dbReference>
<dbReference type="Pfam" id="PF09912">
    <property type="entry name" value="DUF2141"/>
    <property type="match status" value="1"/>
</dbReference>
<proteinExistence type="predicted"/>
<sequence length="140" mass="15516">MKNTILTLAIIFSGIFSTNAQENETFDLTIEVNGIKNNQGKIFIAIYDSEETFLNKASGIIAEIKDKKSTGIFKGLKKGTYAVSFFHDENNNQKMDTKIFGIPKEPYGFSNGASGFMGPPKFNDAKFNLDSNKKITVNIN</sequence>
<dbReference type="Proteomes" id="UP000239522">
    <property type="component" value="Unassembled WGS sequence"/>
</dbReference>
<dbReference type="RefSeq" id="WP_104808496.1">
    <property type="nucleotide sequence ID" value="NZ_MQUA01000013.1"/>
</dbReference>
<dbReference type="AlphaFoldDB" id="A0A2S7KUC5"/>
<name>A0A2S7KUC5_9FLAO</name>
<keyword evidence="2" id="KW-1185">Reference proteome</keyword>
<comment type="caution">
    <text evidence="1">The sequence shown here is derived from an EMBL/GenBank/DDBJ whole genome shotgun (WGS) entry which is preliminary data.</text>
</comment>